<feature type="compositionally biased region" description="Polar residues" evidence="1">
    <location>
        <begin position="11"/>
        <end position="29"/>
    </location>
</feature>
<organism evidence="2 3">
    <name type="scientific">Venturia inaequalis</name>
    <name type="common">Apple scab fungus</name>
    <dbReference type="NCBI Taxonomy" id="5025"/>
    <lineage>
        <taxon>Eukaryota</taxon>
        <taxon>Fungi</taxon>
        <taxon>Dikarya</taxon>
        <taxon>Ascomycota</taxon>
        <taxon>Pezizomycotina</taxon>
        <taxon>Dothideomycetes</taxon>
        <taxon>Pleosporomycetidae</taxon>
        <taxon>Venturiales</taxon>
        <taxon>Venturiaceae</taxon>
        <taxon>Venturia</taxon>
    </lineage>
</organism>
<sequence length="140" mass="14796">MRVLESGGNTGIQNPSLPQTPSPSRQSQIPDPDSTALETPTPRAARVTTPRVARTPTPRTPRVARTPAPAPAPRKATPVPAVEGGSRRRRGSSIASSGGSSIFEESLASLPAKRARTLHWKVREADEATGGSKSEDEEEI</sequence>
<protein>
    <submittedName>
        <fullName evidence="2">Uncharacterized protein</fullName>
    </submittedName>
</protein>
<comment type="caution">
    <text evidence="2">The sequence shown here is derived from an EMBL/GenBank/DDBJ whole genome shotgun (WGS) entry which is preliminary data.</text>
</comment>
<feature type="compositionally biased region" description="Low complexity" evidence="1">
    <location>
        <begin position="39"/>
        <end position="84"/>
    </location>
</feature>
<dbReference type="EMBL" id="WNWS01001833">
    <property type="protein sequence ID" value="KAE9961473.1"/>
    <property type="molecule type" value="Genomic_DNA"/>
</dbReference>
<gene>
    <name evidence="2" type="ORF">EG328_002906</name>
</gene>
<feature type="compositionally biased region" description="Low complexity" evidence="1">
    <location>
        <begin position="92"/>
        <end position="102"/>
    </location>
</feature>
<feature type="region of interest" description="Disordered" evidence="1">
    <location>
        <begin position="1"/>
        <end position="104"/>
    </location>
</feature>
<evidence type="ECO:0000313" key="3">
    <source>
        <dbReference type="Proteomes" id="UP000447873"/>
    </source>
</evidence>
<name>A0A8H3U1V8_VENIN</name>
<dbReference type="AlphaFoldDB" id="A0A8H3U1V8"/>
<feature type="region of interest" description="Disordered" evidence="1">
    <location>
        <begin position="121"/>
        <end position="140"/>
    </location>
</feature>
<proteinExistence type="predicted"/>
<reference evidence="2 3" key="1">
    <citation type="submission" date="2018-12" db="EMBL/GenBank/DDBJ databases">
        <title>Venturia inaequalis Genome Resource.</title>
        <authorList>
            <person name="Lichtner F.J."/>
        </authorList>
    </citation>
    <scope>NUCLEOTIDE SEQUENCE [LARGE SCALE GENOMIC DNA]</scope>
    <source>
        <strain evidence="2 3">120213</strain>
    </source>
</reference>
<evidence type="ECO:0000313" key="2">
    <source>
        <dbReference type="EMBL" id="KAE9961473.1"/>
    </source>
</evidence>
<dbReference type="Proteomes" id="UP000447873">
    <property type="component" value="Unassembled WGS sequence"/>
</dbReference>
<accession>A0A8H3U1V8</accession>
<evidence type="ECO:0000256" key="1">
    <source>
        <dbReference type="SAM" id="MobiDB-lite"/>
    </source>
</evidence>